<name>A0A1V3XTK5_MYCKA</name>
<dbReference type="Gene3D" id="2.30.110.10">
    <property type="entry name" value="Electron Transport, Fmn-binding Protein, Chain A"/>
    <property type="match status" value="1"/>
</dbReference>
<protein>
    <submittedName>
        <fullName evidence="1">Putative oxidoreductase</fullName>
    </submittedName>
</protein>
<dbReference type="AlphaFoldDB" id="A0A1V3XTK5"/>
<evidence type="ECO:0000313" key="2">
    <source>
        <dbReference type="Proteomes" id="UP000189229"/>
    </source>
</evidence>
<sequence length="58" mass="6152">MSKAVVAIHDVEVIDESFDDLMTMLDSPAFVVTTQADGHPSGCLVGFATQTSVQPRVS</sequence>
<dbReference type="InterPro" id="IPR012349">
    <property type="entry name" value="Split_barrel_FMN-bd"/>
</dbReference>
<comment type="caution">
    <text evidence="1">The sequence shown here is derived from an EMBL/GenBank/DDBJ whole genome shotgun (WGS) entry which is preliminary data.</text>
</comment>
<proteinExistence type="predicted"/>
<accession>A0A1V3XTK5</accession>
<gene>
    <name evidence="1" type="ORF">BZL30_0840</name>
</gene>
<organism evidence="1 2">
    <name type="scientific">Mycobacterium kansasii</name>
    <dbReference type="NCBI Taxonomy" id="1768"/>
    <lineage>
        <taxon>Bacteria</taxon>
        <taxon>Bacillati</taxon>
        <taxon>Actinomycetota</taxon>
        <taxon>Actinomycetes</taxon>
        <taxon>Mycobacteriales</taxon>
        <taxon>Mycobacteriaceae</taxon>
        <taxon>Mycobacterium</taxon>
    </lineage>
</organism>
<evidence type="ECO:0000313" key="1">
    <source>
        <dbReference type="EMBL" id="OOK82567.1"/>
    </source>
</evidence>
<reference evidence="1 2" key="1">
    <citation type="submission" date="2017-02" db="EMBL/GenBank/DDBJ databases">
        <title>Complete genome sequences of Mycobacterium kansasii strains isolated from rhesus macaques.</title>
        <authorList>
            <person name="Panda A."/>
            <person name="Nagaraj S."/>
            <person name="Zhao X."/>
            <person name="Tettelin H."/>
            <person name="Detolla L.J."/>
        </authorList>
    </citation>
    <scope>NUCLEOTIDE SEQUENCE [LARGE SCALE GENOMIC DNA]</scope>
    <source>
        <strain evidence="1 2">11-3813</strain>
    </source>
</reference>
<dbReference type="EMBL" id="MVBM01000001">
    <property type="protein sequence ID" value="OOK82567.1"/>
    <property type="molecule type" value="Genomic_DNA"/>
</dbReference>
<dbReference type="SUPFAM" id="SSF50475">
    <property type="entry name" value="FMN-binding split barrel"/>
    <property type="match status" value="1"/>
</dbReference>
<dbReference type="Proteomes" id="UP000189229">
    <property type="component" value="Unassembled WGS sequence"/>
</dbReference>